<name>A0A9D4F2B7_DREPO</name>
<reference evidence="1" key="1">
    <citation type="journal article" date="2019" name="bioRxiv">
        <title>The Genome of the Zebra Mussel, Dreissena polymorpha: A Resource for Invasive Species Research.</title>
        <authorList>
            <person name="McCartney M.A."/>
            <person name="Auch B."/>
            <person name="Kono T."/>
            <person name="Mallez S."/>
            <person name="Zhang Y."/>
            <person name="Obille A."/>
            <person name="Becker A."/>
            <person name="Abrahante J.E."/>
            <person name="Garbe J."/>
            <person name="Badalamenti J.P."/>
            <person name="Herman A."/>
            <person name="Mangelson H."/>
            <person name="Liachko I."/>
            <person name="Sullivan S."/>
            <person name="Sone E.D."/>
            <person name="Koren S."/>
            <person name="Silverstein K.A.T."/>
            <person name="Beckman K.B."/>
            <person name="Gohl D.M."/>
        </authorList>
    </citation>
    <scope>NUCLEOTIDE SEQUENCE</scope>
    <source>
        <strain evidence="1">Duluth1</strain>
        <tissue evidence="1">Whole animal</tissue>
    </source>
</reference>
<organism evidence="1 2">
    <name type="scientific">Dreissena polymorpha</name>
    <name type="common">Zebra mussel</name>
    <name type="synonym">Mytilus polymorpha</name>
    <dbReference type="NCBI Taxonomy" id="45954"/>
    <lineage>
        <taxon>Eukaryota</taxon>
        <taxon>Metazoa</taxon>
        <taxon>Spiralia</taxon>
        <taxon>Lophotrochozoa</taxon>
        <taxon>Mollusca</taxon>
        <taxon>Bivalvia</taxon>
        <taxon>Autobranchia</taxon>
        <taxon>Heteroconchia</taxon>
        <taxon>Euheterodonta</taxon>
        <taxon>Imparidentia</taxon>
        <taxon>Neoheterodontei</taxon>
        <taxon>Myida</taxon>
        <taxon>Dreissenoidea</taxon>
        <taxon>Dreissenidae</taxon>
        <taxon>Dreissena</taxon>
    </lineage>
</organism>
<dbReference type="Proteomes" id="UP000828390">
    <property type="component" value="Unassembled WGS sequence"/>
</dbReference>
<comment type="caution">
    <text evidence="1">The sequence shown here is derived from an EMBL/GenBank/DDBJ whole genome shotgun (WGS) entry which is preliminary data.</text>
</comment>
<dbReference type="EMBL" id="JAIWYP010000008">
    <property type="protein sequence ID" value="KAH3789733.1"/>
    <property type="molecule type" value="Genomic_DNA"/>
</dbReference>
<gene>
    <name evidence="1" type="ORF">DPMN_167920</name>
</gene>
<dbReference type="AlphaFoldDB" id="A0A9D4F2B7"/>
<protein>
    <recommendedName>
        <fullName evidence="3">Apple domain-containing protein</fullName>
    </recommendedName>
</protein>
<keyword evidence="2" id="KW-1185">Reference proteome</keyword>
<accession>A0A9D4F2B7</accession>
<proteinExistence type="predicted"/>
<evidence type="ECO:0000313" key="2">
    <source>
        <dbReference type="Proteomes" id="UP000828390"/>
    </source>
</evidence>
<reference evidence="1" key="2">
    <citation type="submission" date="2020-11" db="EMBL/GenBank/DDBJ databases">
        <authorList>
            <person name="McCartney M.A."/>
            <person name="Auch B."/>
            <person name="Kono T."/>
            <person name="Mallez S."/>
            <person name="Becker A."/>
            <person name="Gohl D.M."/>
            <person name="Silverstein K.A.T."/>
            <person name="Koren S."/>
            <person name="Bechman K.B."/>
            <person name="Herman A."/>
            <person name="Abrahante J.E."/>
            <person name="Garbe J."/>
        </authorList>
    </citation>
    <scope>NUCLEOTIDE SEQUENCE</scope>
    <source>
        <strain evidence="1">Duluth1</strain>
        <tissue evidence="1">Whole animal</tissue>
    </source>
</reference>
<sequence>MVVVEDALACSQHCVRRADCTAFVTVPDADGFADCWLAGGEHSAVPVELSSFLFTLV</sequence>
<evidence type="ECO:0000313" key="1">
    <source>
        <dbReference type="EMBL" id="KAH3789733.1"/>
    </source>
</evidence>
<evidence type="ECO:0008006" key="3">
    <source>
        <dbReference type="Google" id="ProtNLM"/>
    </source>
</evidence>